<accession>A0A833W1C3</accession>
<gene>
    <name evidence="1" type="ORF">GN244_ATG09683</name>
    <name evidence="2" type="ORF">GN958_ATG14522</name>
</gene>
<comment type="caution">
    <text evidence="1">The sequence shown here is derived from an EMBL/GenBank/DDBJ whole genome shotgun (WGS) entry which is preliminary data.</text>
</comment>
<protein>
    <submittedName>
        <fullName evidence="1">Uncharacterized protein</fullName>
    </submittedName>
</protein>
<evidence type="ECO:0000313" key="1">
    <source>
        <dbReference type="EMBL" id="KAF4038209.1"/>
    </source>
</evidence>
<evidence type="ECO:0000313" key="3">
    <source>
        <dbReference type="Proteomes" id="UP000602510"/>
    </source>
</evidence>
<organism evidence="1 3">
    <name type="scientific">Phytophthora infestans</name>
    <name type="common">Potato late blight agent</name>
    <name type="synonym">Botrytis infestans</name>
    <dbReference type="NCBI Taxonomy" id="4787"/>
    <lineage>
        <taxon>Eukaryota</taxon>
        <taxon>Sar</taxon>
        <taxon>Stramenopiles</taxon>
        <taxon>Oomycota</taxon>
        <taxon>Peronosporomycetes</taxon>
        <taxon>Peronosporales</taxon>
        <taxon>Peronosporaceae</taxon>
        <taxon>Phytophthora</taxon>
    </lineage>
</organism>
<dbReference type="Proteomes" id="UP000704712">
    <property type="component" value="Unassembled WGS sequence"/>
</dbReference>
<dbReference type="EMBL" id="WSZM01000210">
    <property type="protein sequence ID" value="KAF4038209.1"/>
    <property type="molecule type" value="Genomic_DNA"/>
</dbReference>
<name>A0A833W1C3_PHYIN</name>
<dbReference type="EMBL" id="JAACNO010001968">
    <property type="protein sequence ID" value="KAF4136350.1"/>
    <property type="molecule type" value="Genomic_DNA"/>
</dbReference>
<reference evidence="1" key="1">
    <citation type="submission" date="2020-04" db="EMBL/GenBank/DDBJ databases">
        <title>Hybrid Assembly of Korean Phytophthora infestans isolates.</title>
        <authorList>
            <person name="Prokchorchik M."/>
            <person name="Lee Y."/>
            <person name="Seo J."/>
            <person name="Cho J.-H."/>
            <person name="Park Y.-E."/>
            <person name="Jang D.-C."/>
            <person name="Im J.-S."/>
            <person name="Choi J.-G."/>
            <person name="Park H.-J."/>
            <person name="Lee G.-B."/>
            <person name="Lee Y.-G."/>
            <person name="Hong S.-Y."/>
            <person name="Cho K."/>
            <person name="Sohn K.H."/>
        </authorList>
    </citation>
    <scope>NUCLEOTIDE SEQUENCE</scope>
    <source>
        <strain evidence="1">KR_1_A1</strain>
        <strain evidence="2">KR_2_A2</strain>
    </source>
</reference>
<dbReference type="AlphaFoldDB" id="A0A833W1C3"/>
<evidence type="ECO:0000313" key="2">
    <source>
        <dbReference type="EMBL" id="KAF4136350.1"/>
    </source>
</evidence>
<keyword evidence="3" id="KW-1185">Reference proteome</keyword>
<proteinExistence type="predicted"/>
<dbReference type="Proteomes" id="UP000602510">
    <property type="component" value="Unassembled WGS sequence"/>
</dbReference>
<sequence length="95" mass="10768">MLLLAHFNQDLAHSSEFSRLAKIHRLKATLISLGHLIDWLATTISAATATQATYMETQREARQVLRQSMKNLQQMAASAIDLFTEMKQPIRRNSS</sequence>